<evidence type="ECO:0000313" key="1">
    <source>
        <dbReference type="EMBL" id="KAK6124657.1"/>
    </source>
</evidence>
<dbReference type="Proteomes" id="UP001318860">
    <property type="component" value="Unassembled WGS sequence"/>
</dbReference>
<accession>A0ABR0UQQ4</accession>
<gene>
    <name evidence="1" type="ORF">DH2020_041597</name>
</gene>
<protein>
    <submittedName>
        <fullName evidence="1">Uncharacterized protein</fullName>
    </submittedName>
</protein>
<organism evidence="1 2">
    <name type="scientific">Rehmannia glutinosa</name>
    <name type="common">Chinese foxglove</name>
    <dbReference type="NCBI Taxonomy" id="99300"/>
    <lineage>
        <taxon>Eukaryota</taxon>
        <taxon>Viridiplantae</taxon>
        <taxon>Streptophyta</taxon>
        <taxon>Embryophyta</taxon>
        <taxon>Tracheophyta</taxon>
        <taxon>Spermatophyta</taxon>
        <taxon>Magnoliopsida</taxon>
        <taxon>eudicotyledons</taxon>
        <taxon>Gunneridae</taxon>
        <taxon>Pentapetalae</taxon>
        <taxon>asterids</taxon>
        <taxon>lamiids</taxon>
        <taxon>Lamiales</taxon>
        <taxon>Orobanchaceae</taxon>
        <taxon>Rehmannieae</taxon>
        <taxon>Rehmannia</taxon>
    </lineage>
</organism>
<proteinExistence type="predicted"/>
<evidence type="ECO:0000313" key="2">
    <source>
        <dbReference type="Proteomes" id="UP001318860"/>
    </source>
</evidence>
<dbReference type="EMBL" id="JABTTQ020002334">
    <property type="protein sequence ID" value="KAK6124657.1"/>
    <property type="molecule type" value="Genomic_DNA"/>
</dbReference>
<reference evidence="1 2" key="1">
    <citation type="journal article" date="2021" name="Comput. Struct. Biotechnol. J.">
        <title>De novo genome assembly of the potent medicinal plant Rehmannia glutinosa using nanopore technology.</title>
        <authorList>
            <person name="Ma L."/>
            <person name="Dong C."/>
            <person name="Song C."/>
            <person name="Wang X."/>
            <person name="Zheng X."/>
            <person name="Niu Y."/>
            <person name="Chen S."/>
            <person name="Feng W."/>
        </authorList>
    </citation>
    <scope>NUCLEOTIDE SEQUENCE [LARGE SCALE GENOMIC DNA]</scope>
    <source>
        <strain evidence="1">DH-2019</strain>
    </source>
</reference>
<comment type="caution">
    <text evidence="1">The sequence shown here is derived from an EMBL/GenBank/DDBJ whole genome shotgun (WGS) entry which is preliminary data.</text>
</comment>
<name>A0ABR0UQQ4_REHGL</name>
<sequence>MISNADEDHDPVVIFGDSLFPNQAYSLTGWGDEEENFKVAANSSSANHGENWGNSFDNGAAIGWPDYSNNVGYMTWGDGWNNDWNWNYTNNNNNTIYQVGPGLEHKIAGGEKGPCNDRIFASGQQPDKRRTERAFHTLVGNMIGKFLDVDNDSSGSVFGKFLRIRCEIDISKPLRRVV</sequence>
<keyword evidence="2" id="KW-1185">Reference proteome</keyword>